<organism evidence="2 3">
    <name type="scientific">Melipona bicolor</name>
    <dbReference type="NCBI Taxonomy" id="60889"/>
    <lineage>
        <taxon>Eukaryota</taxon>
        <taxon>Metazoa</taxon>
        <taxon>Ecdysozoa</taxon>
        <taxon>Arthropoda</taxon>
        <taxon>Hexapoda</taxon>
        <taxon>Insecta</taxon>
        <taxon>Pterygota</taxon>
        <taxon>Neoptera</taxon>
        <taxon>Endopterygota</taxon>
        <taxon>Hymenoptera</taxon>
        <taxon>Apocrita</taxon>
        <taxon>Aculeata</taxon>
        <taxon>Apoidea</taxon>
        <taxon>Anthophila</taxon>
        <taxon>Apidae</taxon>
        <taxon>Melipona</taxon>
    </lineage>
</organism>
<dbReference type="EMBL" id="JAHYIQ010000017">
    <property type="protein sequence ID" value="KAK1125099.1"/>
    <property type="molecule type" value="Genomic_DNA"/>
</dbReference>
<dbReference type="AlphaFoldDB" id="A0AA40FTJ2"/>
<evidence type="ECO:0000313" key="3">
    <source>
        <dbReference type="Proteomes" id="UP001177670"/>
    </source>
</evidence>
<gene>
    <name evidence="2" type="ORF">K0M31_006437</name>
</gene>
<evidence type="ECO:0000313" key="2">
    <source>
        <dbReference type="EMBL" id="KAK1125099.1"/>
    </source>
</evidence>
<feature type="region of interest" description="Disordered" evidence="1">
    <location>
        <begin position="20"/>
        <end position="62"/>
    </location>
</feature>
<proteinExistence type="predicted"/>
<reference evidence="2" key="1">
    <citation type="submission" date="2021-10" db="EMBL/GenBank/DDBJ databases">
        <title>Melipona bicolor Genome sequencing and assembly.</title>
        <authorList>
            <person name="Araujo N.S."/>
            <person name="Arias M.C."/>
        </authorList>
    </citation>
    <scope>NUCLEOTIDE SEQUENCE</scope>
    <source>
        <strain evidence="2">USP_2M_L1-L4_2017</strain>
        <tissue evidence="2">Whole body</tissue>
    </source>
</reference>
<sequence length="62" mass="6522">MNSGPVEDDLGFLRDRDIHSLPHVGTGSVPQVPALHKGGDITQGRPSGQGGASSQLFPGRWM</sequence>
<comment type="caution">
    <text evidence="2">The sequence shown here is derived from an EMBL/GenBank/DDBJ whole genome shotgun (WGS) entry which is preliminary data.</text>
</comment>
<dbReference type="Proteomes" id="UP001177670">
    <property type="component" value="Unassembled WGS sequence"/>
</dbReference>
<keyword evidence="3" id="KW-1185">Reference proteome</keyword>
<protein>
    <submittedName>
        <fullName evidence="2">Uncharacterized protein</fullName>
    </submittedName>
</protein>
<name>A0AA40FTJ2_9HYME</name>
<accession>A0AA40FTJ2</accession>
<evidence type="ECO:0000256" key="1">
    <source>
        <dbReference type="SAM" id="MobiDB-lite"/>
    </source>
</evidence>